<dbReference type="Pfam" id="PF13041">
    <property type="entry name" value="PPR_2"/>
    <property type="match status" value="1"/>
</dbReference>
<evidence type="ECO:0000313" key="5">
    <source>
        <dbReference type="EMBL" id="KAH0909434.1"/>
    </source>
</evidence>
<evidence type="ECO:0000256" key="3">
    <source>
        <dbReference type="PROSITE-ProRule" id="PRU00708"/>
    </source>
</evidence>
<evidence type="ECO:0000313" key="6">
    <source>
        <dbReference type="Proteomes" id="UP000824890"/>
    </source>
</evidence>
<keyword evidence="2" id="KW-0677">Repeat</keyword>
<evidence type="ECO:0000256" key="2">
    <source>
        <dbReference type="ARBA" id="ARBA00022737"/>
    </source>
</evidence>
<evidence type="ECO:0008006" key="7">
    <source>
        <dbReference type="Google" id="ProtNLM"/>
    </source>
</evidence>
<feature type="region of interest" description="Disordered" evidence="4">
    <location>
        <begin position="284"/>
        <end position="312"/>
    </location>
</feature>
<proteinExistence type="inferred from homology"/>
<dbReference type="PANTHER" id="PTHR47932">
    <property type="entry name" value="ATPASE EXPRESSION PROTEIN 3"/>
    <property type="match status" value="1"/>
</dbReference>
<dbReference type="PANTHER" id="PTHR47932:SF63">
    <property type="entry name" value="OS08G0290000 PROTEIN"/>
    <property type="match status" value="1"/>
</dbReference>
<dbReference type="EMBL" id="JAGKQM010000009">
    <property type="protein sequence ID" value="KAH0909434.1"/>
    <property type="molecule type" value="Genomic_DNA"/>
</dbReference>
<reference evidence="5 6" key="1">
    <citation type="submission" date="2021-05" db="EMBL/GenBank/DDBJ databases">
        <title>Genome Assembly of Synthetic Allotetraploid Brassica napus Reveals Homoeologous Exchanges between Subgenomes.</title>
        <authorList>
            <person name="Davis J.T."/>
        </authorList>
    </citation>
    <scope>NUCLEOTIDE SEQUENCE [LARGE SCALE GENOMIC DNA]</scope>
    <source>
        <strain evidence="6">cv. Da-Ae</strain>
        <tissue evidence="5">Seedling</tissue>
    </source>
</reference>
<name>A0ABQ8BXH8_BRANA</name>
<dbReference type="PROSITE" id="PS51375">
    <property type="entry name" value="PPR"/>
    <property type="match status" value="1"/>
</dbReference>
<dbReference type="Gene3D" id="1.25.40.10">
    <property type="entry name" value="Tetratricopeptide repeat domain"/>
    <property type="match status" value="2"/>
</dbReference>
<evidence type="ECO:0000256" key="4">
    <source>
        <dbReference type="SAM" id="MobiDB-lite"/>
    </source>
</evidence>
<dbReference type="Proteomes" id="UP000824890">
    <property type="component" value="Unassembled WGS sequence"/>
</dbReference>
<comment type="similarity">
    <text evidence="1">Belongs to the PPR family. P subfamily.</text>
</comment>
<feature type="repeat" description="PPR" evidence="3">
    <location>
        <begin position="61"/>
        <end position="95"/>
    </location>
</feature>
<accession>A0ABQ8BXH8</accession>
<gene>
    <name evidence="5" type="ORF">HID58_032755</name>
</gene>
<dbReference type="NCBIfam" id="TIGR00756">
    <property type="entry name" value="PPR"/>
    <property type="match status" value="2"/>
</dbReference>
<dbReference type="InterPro" id="IPR002885">
    <property type="entry name" value="PPR_rpt"/>
</dbReference>
<evidence type="ECO:0000256" key="1">
    <source>
        <dbReference type="ARBA" id="ARBA00007626"/>
    </source>
</evidence>
<dbReference type="InterPro" id="IPR011990">
    <property type="entry name" value="TPR-like_helical_dom_sf"/>
</dbReference>
<sequence>MKGLCDNQRLEMALEIFEAFQKSEMDLNTATSNNIIVNGMFKGSKVEEAWQLFTSLPLLPDVRTYSILISGLIREGKFLGAEELYEEMLHRGIMPNAVTYTAMSRLDEAKEMFDFMVSKGCSPDLVTLHINEISRKLLVLFHPALMHVKAGVISKHFTEFTSDDDMGHSVTLHTLQSPKNHHKLSLIPRLDITERSSAMAKHNTSLVTNHPATTRKIFGFIPIKSNIAHRPIFWWRLPLLLSLLMQGGLVTRVKARVRKCGGSKVIRNPHVVSVCPKARNPHMVSDCQPSNPPGPEPAGTNTHYPRTQHQRRDNFKLGEGVKHSVATGGIRTRVRIGVLTTSRPLAHHPVHQ</sequence>
<comment type="caution">
    <text evidence="5">The sequence shown here is derived from an EMBL/GenBank/DDBJ whole genome shotgun (WGS) entry which is preliminary data.</text>
</comment>
<protein>
    <recommendedName>
        <fullName evidence="7">Pentatricopeptide repeat-containing protein</fullName>
    </recommendedName>
</protein>
<organism evidence="5 6">
    <name type="scientific">Brassica napus</name>
    <name type="common">Rape</name>
    <dbReference type="NCBI Taxonomy" id="3708"/>
    <lineage>
        <taxon>Eukaryota</taxon>
        <taxon>Viridiplantae</taxon>
        <taxon>Streptophyta</taxon>
        <taxon>Embryophyta</taxon>
        <taxon>Tracheophyta</taxon>
        <taxon>Spermatophyta</taxon>
        <taxon>Magnoliopsida</taxon>
        <taxon>eudicotyledons</taxon>
        <taxon>Gunneridae</taxon>
        <taxon>Pentapetalae</taxon>
        <taxon>rosids</taxon>
        <taxon>malvids</taxon>
        <taxon>Brassicales</taxon>
        <taxon>Brassicaceae</taxon>
        <taxon>Brassiceae</taxon>
        <taxon>Brassica</taxon>
    </lineage>
</organism>
<keyword evidence="6" id="KW-1185">Reference proteome</keyword>